<dbReference type="AlphaFoldDB" id="A0A1I5IMZ2"/>
<proteinExistence type="predicted"/>
<sequence>MSHPEGEDAVDRVSRRGSTWAAPAWPCSEGTVVTGCRRLRGPGQSRLPTGHDHRIGGSTRTYRAVMASAARTVARLLLGAAMVGAGVLHLTTQRQEFQAQVPDWFPVDPDLTVLASGVVEITLGAAFVALPRRRRLVGALLAAFFVLVFPGNVAQYVEGTDAFGLDTDRKRLVRLFFQPVLVLLALFGGGWWQRTRHH</sequence>
<gene>
    <name evidence="2" type="ORF">SAMN05660359_04744</name>
</gene>
<protein>
    <submittedName>
        <fullName evidence="2">Uncharacterized membrane protein</fullName>
    </submittedName>
</protein>
<dbReference type="PANTHER" id="PTHR36974">
    <property type="entry name" value="MEMBRANE PROTEIN-RELATED"/>
    <property type="match status" value="1"/>
</dbReference>
<evidence type="ECO:0000256" key="1">
    <source>
        <dbReference type="SAM" id="Phobius"/>
    </source>
</evidence>
<name>A0A1I5IMZ2_9ACTN</name>
<feature type="transmembrane region" description="Helical" evidence="1">
    <location>
        <begin position="175"/>
        <end position="192"/>
    </location>
</feature>
<evidence type="ECO:0000313" key="2">
    <source>
        <dbReference type="EMBL" id="SFO61985.1"/>
    </source>
</evidence>
<reference evidence="3" key="1">
    <citation type="submission" date="2016-10" db="EMBL/GenBank/DDBJ databases">
        <authorList>
            <person name="Varghese N."/>
            <person name="Submissions S."/>
        </authorList>
    </citation>
    <scope>NUCLEOTIDE SEQUENCE [LARGE SCALE GENOMIC DNA]</scope>
    <source>
        <strain evidence="3">DSM 43161</strain>
    </source>
</reference>
<feature type="transmembrane region" description="Helical" evidence="1">
    <location>
        <begin position="137"/>
        <end position="155"/>
    </location>
</feature>
<evidence type="ECO:0000313" key="3">
    <source>
        <dbReference type="Proteomes" id="UP000183642"/>
    </source>
</evidence>
<accession>A0A1I5IMZ2</accession>
<dbReference type="PANTHER" id="PTHR36974:SF1">
    <property type="entry name" value="DOXX FAMILY MEMBRANE PROTEIN"/>
    <property type="match status" value="1"/>
</dbReference>
<dbReference type="EMBL" id="FOWE01000017">
    <property type="protein sequence ID" value="SFO61985.1"/>
    <property type="molecule type" value="Genomic_DNA"/>
</dbReference>
<feature type="transmembrane region" description="Helical" evidence="1">
    <location>
        <begin position="111"/>
        <end position="130"/>
    </location>
</feature>
<keyword evidence="1" id="KW-0812">Transmembrane</keyword>
<keyword evidence="1" id="KW-0472">Membrane</keyword>
<organism evidence="2 3">
    <name type="scientific">Geodermatophilus obscurus</name>
    <dbReference type="NCBI Taxonomy" id="1861"/>
    <lineage>
        <taxon>Bacteria</taxon>
        <taxon>Bacillati</taxon>
        <taxon>Actinomycetota</taxon>
        <taxon>Actinomycetes</taxon>
        <taxon>Geodermatophilales</taxon>
        <taxon>Geodermatophilaceae</taxon>
        <taxon>Geodermatophilus</taxon>
    </lineage>
</organism>
<dbReference type="Proteomes" id="UP000183642">
    <property type="component" value="Unassembled WGS sequence"/>
</dbReference>
<feature type="transmembrane region" description="Helical" evidence="1">
    <location>
        <begin position="73"/>
        <end position="91"/>
    </location>
</feature>
<keyword evidence="1" id="KW-1133">Transmembrane helix</keyword>
<keyword evidence="3" id="KW-1185">Reference proteome</keyword>